<feature type="domain" description="Alkaline phosphatase-like protein PglZ C-terminal" evidence="2">
    <location>
        <begin position="393"/>
        <end position="489"/>
    </location>
</feature>
<name>A0ABV9CA24_9ACTN</name>
<evidence type="ECO:0000259" key="2">
    <source>
        <dbReference type="Pfam" id="PF25863"/>
    </source>
</evidence>
<evidence type="ECO:0000256" key="1">
    <source>
        <dbReference type="SAM" id="MobiDB-lite"/>
    </source>
</evidence>
<dbReference type="SUPFAM" id="SSF56112">
    <property type="entry name" value="Protein kinase-like (PK-like)"/>
    <property type="match status" value="1"/>
</dbReference>
<evidence type="ECO:0000313" key="4">
    <source>
        <dbReference type="Proteomes" id="UP001596004"/>
    </source>
</evidence>
<dbReference type="InterPro" id="IPR011009">
    <property type="entry name" value="Kinase-like_dom_sf"/>
</dbReference>
<accession>A0ABV9CA24</accession>
<reference evidence="4" key="1">
    <citation type="journal article" date="2019" name="Int. J. Syst. Evol. Microbiol.">
        <title>The Global Catalogue of Microorganisms (GCM) 10K type strain sequencing project: providing services to taxonomists for standard genome sequencing and annotation.</title>
        <authorList>
            <consortium name="The Broad Institute Genomics Platform"/>
            <consortium name="The Broad Institute Genome Sequencing Center for Infectious Disease"/>
            <person name="Wu L."/>
            <person name="Ma J."/>
        </authorList>
    </citation>
    <scope>NUCLEOTIDE SEQUENCE [LARGE SCALE GENOMIC DNA]</scope>
    <source>
        <strain evidence="4">CGMCC 4.7132</strain>
    </source>
</reference>
<feature type="region of interest" description="Disordered" evidence="1">
    <location>
        <begin position="293"/>
        <end position="370"/>
    </location>
</feature>
<sequence>MSLAVHRLDRRRDSLVLEPEPLGSGGQGIVKRVLGPERLVYKEYMPQVGPVDGGELAEMVEFGQSLTGTDRQSLLARCAWPVARIVAGTRVTGFLMPEVPREFSAIIGRSSRLVELQYLLYEPGWAWRNLYQPGIQERLQIALQATRLVELLHGHGIVLGDISYRNLLWQPADPYGIFVLDCDGFRRQGREPVLRQAHTPDWNDPCQPSTGPDLDTDRYKLALLVGRVLSRDAHVRPGASLKLLPGLDPHVADQITQLFDLAASAHGHRPIAGEWGRALVGRRWIRVNPKTVRTPTVAPGSAVMFNPDTPRESSPVGRRKAVSPASSPPARAEPRRPPSVTVGQGAAATSKPTGQVQVPPISYPPPKVPPPLPNGARIGTPVKRQQPPAPTVVRLGERVIISEAYTEQREVVPFSIEDDKVAALINALDARGGRLSVIEMAKVIGEQVEKTRLLLPAVKRLLNIDETILTLTDRDQTVDLNLRLLKEQFIDEESGS</sequence>
<protein>
    <recommendedName>
        <fullName evidence="2">Alkaline phosphatase-like protein PglZ C-terminal domain-containing protein</fullName>
    </recommendedName>
</protein>
<dbReference type="RefSeq" id="WP_380835779.1">
    <property type="nucleotide sequence ID" value="NZ_JBHSFP010000001.1"/>
</dbReference>
<comment type="caution">
    <text evidence="3">The sequence shown here is derived from an EMBL/GenBank/DDBJ whole genome shotgun (WGS) entry which is preliminary data.</text>
</comment>
<dbReference type="Gene3D" id="1.10.510.10">
    <property type="entry name" value="Transferase(Phosphotransferase) domain 1"/>
    <property type="match status" value="1"/>
</dbReference>
<proteinExistence type="predicted"/>
<dbReference type="Pfam" id="PF25863">
    <property type="entry name" value="PglZ_C"/>
    <property type="match status" value="1"/>
</dbReference>
<evidence type="ECO:0000313" key="3">
    <source>
        <dbReference type="EMBL" id="MFC4529339.1"/>
    </source>
</evidence>
<gene>
    <name evidence="3" type="ORF">ACFO60_01075</name>
</gene>
<feature type="compositionally biased region" description="Pro residues" evidence="1">
    <location>
        <begin position="361"/>
        <end position="370"/>
    </location>
</feature>
<keyword evidence="4" id="KW-1185">Reference proteome</keyword>
<organism evidence="3 4">
    <name type="scientific">Sphaerisporangium dianthi</name>
    <dbReference type="NCBI Taxonomy" id="1436120"/>
    <lineage>
        <taxon>Bacteria</taxon>
        <taxon>Bacillati</taxon>
        <taxon>Actinomycetota</taxon>
        <taxon>Actinomycetes</taxon>
        <taxon>Streptosporangiales</taxon>
        <taxon>Streptosporangiaceae</taxon>
        <taxon>Sphaerisporangium</taxon>
    </lineage>
</organism>
<dbReference type="EMBL" id="JBHSFP010000001">
    <property type="protein sequence ID" value="MFC4529339.1"/>
    <property type="molecule type" value="Genomic_DNA"/>
</dbReference>
<dbReference type="Proteomes" id="UP001596004">
    <property type="component" value="Unassembled WGS sequence"/>
</dbReference>
<dbReference type="InterPro" id="IPR058882">
    <property type="entry name" value="PglZ_C"/>
</dbReference>